<reference evidence="3" key="1">
    <citation type="submission" date="2018-05" db="EMBL/GenBank/DDBJ databases">
        <authorList>
            <person name="Lanie J.A."/>
            <person name="Ng W.-L."/>
            <person name="Kazmierczak K.M."/>
            <person name="Andrzejewski T.M."/>
            <person name="Davidsen T.M."/>
            <person name="Wayne K.J."/>
            <person name="Tettelin H."/>
            <person name="Glass J.I."/>
            <person name="Rusch D."/>
            <person name="Podicherti R."/>
            <person name="Tsui H.-C.T."/>
            <person name="Winkler M.E."/>
        </authorList>
    </citation>
    <scope>NUCLEOTIDE SEQUENCE</scope>
</reference>
<feature type="domain" description="AMP-dependent synthetase/ligase" evidence="1">
    <location>
        <begin position="96"/>
        <end position="292"/>
    </location>
</feature>
<dbReference type="EMBL" id="UINC01002599">
    <property type="protein sequence ID" value="SUZ98374.1"/>
    <property type="molecule type" value="Genomic_DNA"/>
</dbReference>
<dbReference type="PANTHER" id="PTHR43845:SF1">
    <property type="entry name" value="BLR5969 PROTEIN"/>
    <property type="match status" value="1"/>
</dbReference>
<dbReference type="Pfam" id="PF14535">
    <property type="entry name" value="AMP-binding_C_2"/>
    <property type="match status" value="1"/>
</dbReference>
<evidence type="ECO:0008006" key="4">
    <source>
        <dbReference type="Google" id="ProtNLM"/>
    </source>
</evidence>
<organism evidence="3">
    <name type="scientific">marine metagenome</name>
    <dbReference type="NCBI Taxonomy" id="408172"/>
    <lineage>
        <taxon>unclassified sequences</taxon>
        <taxon>metagenomes</taxon>
        <taxon>ecological metagenomes</taxon>
    </lineage>
</organism>
<gene>
    <name evidence="3" type="ORF">METZ01_LOCUS51228</name>
</gene>
<accession>A0A381S4K8</accession>
<dbReference type="SUPFAM" id="SSF56801">
    <property type="entry name" value="Acetyl-CoA synthetase-like"/>
    <property type="match status" value="1"/>
</dbReference>
<name>A0A381S4K8_9ZZZZ</name>
<dbReference type="InterPro" id="IPR042099">
    <property type="entry name" value="ANL_N_sf"/>
</dbReference>
<protein>
    <recommendedName>
        <fullName evidence="4">AMP-dependent ligase C-terminal domain-containing protein</fullName>
    </recommendedName>
</protein>
<dbReference type="Gene3D" id="3.40.50.12780">
    <property type="entry name" value="N-terminal domain of ligase-like"/>
    <property type="match status" value="1"/>
</dbReference>
<dbReference type="AlphaFoldDB" id="A0A381S4K8"/>
<dbReference type="InterPro" id="IPR028154">
    <property type="entry name" value="AMP-dep_Lig_C"/>
</dbReference>
<dbReference type="Gene3D" id="3.30.300.30">
    <property type="match status" value="1"/>
</dbReference>
<evidence type="ECO:0000313" key="3">
    <source>
        <dbReference type="EMBL" id="SUZ98374.1"/>
    </source>
</evidence>
<evidence type="ECO:0000259" key="2">
    <source>
        <dbReference type="Pfam" id="PF14535"/>
    </source>
</evidence>
<dbReference type="InterPro" id="IPR045851">
    <property type="entry name" value="AMP-bd_C_sf"/>
</dbReference>
<dbReference type="PANTHER" id="PTHR43845">
    <property type="entry name" value="BLR5969 PROTEIN"/>
    <property type="match status" value="1"/>
</dbReference>
<feature type="domain" description="AMP-dependent ligase C-terminal" evidence="2">
    <location>
        <begin position="342"/>
        <end position="427"/>
    </location>
</feature>
<sequence>MQFFEQSVETMPREALELLQIEKLYSMLGKIYGSNRFYTGKLDAAGIHPEAIQTLSDLASLPLTTKAELVQAQEDALPFGTNATFPESAYSRFHQTSGTTATPLRVIDTPESWEWWGRCWGYVLAGAGLTENDRLFVPFSFGPFIGFWAAVEGAKGIKALMIPGGGRDSLQRLHLMKELGATAMCCTPTYALRLAEVARDSGFDLCEIPLKTLIHAGEPGANIPATKARIESVWNTKCYDHAGASEVGAHSFECEIQPNGTHAIESEFIVEVLNPETLEPVPAGEQGELVITNLGRIGYPVIRYRSGDLVRLNPESCECGRTFVRFEGGVLGRSDDMVVVRGINVFPSAVENLVRQCEAVEEFRITVSTERKMAHLTIDLEISKNADEETSRHTVDQAIQNELSLRPEIKVVPSGTLPRFEMKAKRFHVEK</sequence>
<evidence type="ECO:0000259" key="1">
    <source>
        <dbReference type="Pfam" id="PF00501"/>
    </source>
</evidence>
<dbReference type="InterPro" id="IPR000873">
    <property type="entry name" value="AMP-dep_synth/lig_dom"/>
</dbReference>
<dbReference type="Pfam" id="PF00501">
    <property type="entry name" value="AMP-binding"/>
    <property type="match status" value="1"/>
</dbReference>
<proteinExistence type="predicted"/>